<evidence type="ECO:0000256" key="2">
    <source>
        <dbReference type="ARBA" id="ARBA00022475"/>
    </source>
</evidence>
<feature type="transmembrane region" description="Helical" evidence="6">
    <location>
        <begin position="86"/>
        <end position="105"/>
    </location>
</feature>
<dbReference type="InterPro" id="IPR000160">
    <property type="entry name" value="GGDEF_dom"/>
</dbReference>
<feature type="transmembrane region" description="Helical" evidence="6">
    <location>
        <begin position="44"/>
        <end position="74"/>
    </location>
</feature>
<dbReference type="CDD" id="cd01948">
    <property type="entry name" value="EAL"/>
    <property type="match status" value="1"/>
</dbReference>
<feature type="transmembrane region" description="Helical" evidence="6">
    <location>
        <begin position="163"/>
        <end position="187"/>
    </location>
</feature>
<feature type="domain" description="EAL" evidence="7">
    <location>
        <begin position="493"/>
        <end position="744"/>
    </location>
</feature>
<dbReference type="InterPro" id="IPR007895">
    <property type="entry name" value="MASE1"/>
</dbReference>
<feature type="transmembrane region" description="Helical" evidence="6">
    <location>
        <begin position="300"/>
        <end position="317"/>
    </location>
</feature>
<dbReference type="GO" id="GO:0005886">
    <property type="term" value="C:plasma membrane"/>
    <property type="evidence" value="ECO:0007669"/>
    <property type="project" value="UniProtKB-SubCell"/>
</dbReference>
<dbReference type="SMART" id="SM00267">
    <property type="entry name" value="GGDEF"/>
    <property type="match status" value="1"/>
</dbReference>
<dbReference type="Pfam" id="PF05231">
    <property type="entry name" value="MASE1"/>
    <property type="match status" value="1"/>
</dbReference>
<protein>
    <submittedName>
        <fullName evidence="8">EAL domain-containing protein</fullName>
    </submittedName>
</protein>
<comment type="subcellular location">
    <subcellularLocation>
        <location evidence="1">Cell membrane</location>
        <topology evidence="1">Multi-pass membrane protein</topology>
    </subcellularLocation>
</comment>
<dbReference type="RefSeq" id="WP_138361067.1">
    <property type="nucleotide sequence ID" value="NZ_VCHQ01000015.1"/>
</dbReference>
<name>A0A5R9LH54_9ENTR</name>
<dbReference type="InterPro" id="IPR001633">
    <property type="entry name" value="EAL_dom"/>
</dbReference>
<dbReference type="Proteomes" id="UP000307430">
    <property type="component" value="Unassembled WGS sequence"/>
</dbReference>
<dbReference type="Pfam" id="PF00563">
    <property type="entry name" value="EAL"/>
    <property type="match status" value="1"/>
</dbReference>
<feature type="transmembrane region" description="Helical" evidence="6">
    <location>
        <begin position="247"/>
        <end position="280"/>
    </location>
</feature>
<sequence length="753" mass="86024">MKIIKLYRQYRDKWWALPFVLPVVLLPMSRWANTTVLLEGRDVYLYYLPLAMVLSLMMFFGWASLPGIILGLLLSITHGMTLENSICVIFHFLIPAVLCRGGYHIFVPRRQQISLCHPRAMPQRLFWQVFMPSGIFLILWQLAECLGIQPQAMHLMEINPLSLHSLITFQALMVGCLTGGILCYFLIRIIRHPPYIRGVISQIRLQSDPKVTFPEIFLWAAALCMLFILLLMPLSRASTILNTYYTLSWLMLVMLWGAIRFGCYVISLIWLPVLIVLIHFHYQYLPLSLTYNNQLAITSSSYLVFSFIIIYMSMLATRQRTICSHRRRMALLDRTINLPNLRALSRELNYTPRSVLCLLRIPGLEILGHHYGILLPVQYKQQLAGVLSKLLQPGEDIYQMTGHGLAIRLNSEGHHQRIPLLYERIQTFRFVWNDMPLQPPVGVSYCSVNSPVSRLHLLLGELNSVTDLSLATGEPENLQRSGAINLQQQLKNKITMMNQLMKALEQDRFLLMAQPIVGIRGDSYHEVLLRVRNDNDEIIMPETFLPVAEELGLSARIDSWVLERTLAFMDRQRNTLPGIRLIMNVSPFSVNNSHFHRQVKMLLIRYDIEPWQLIFALTENHFRGSPERARNTQAYLQEMGCRVVMDEFGHGYSSDAQLKMINADLVKIDGGFIRNLLSSSLIYQTVASICLVARMHNMQVVADYVDTPEIRQAVISLGIDYMQGDDIGKPVPLEKLVMPADSDGPGGGPSGMT</sequence>
<proteinExistence type="predicted"/>
<evidence type="ECO:0000256" key="5">
    <source>
        <dbReference type="ARBA" id="ARBA00023136"/>
    </source>
</evidence>
<feature type="transmembrane region" description="Helical" evidence="6">
    <location>
        <begin position="125"/>
        <end position="143"/>
    </location>
</feature>
<evidence type="ECO:0000256" key="6">
    <source>
        <dbReference type="SAM" id="Phobius"/>
    </source>
</evidence>
<dbReference type="SUPFAM" id="SSF141868">
    <property type="entry name" value="EAL domain-like"/>
    <property type="match status" value="1"/>
</dbReference>
<keyword evidence="9" id="KW-1185">Reference proteome</keyword>
<dbReference type="PANTHER" id="PTHR33121">
    <property type="entry name" value="CYCLIC DI-GMP PHOSPHODIESTERASE PDEF"/>
    <property type="match status" value="1"/>
</dbReference>
<dbReference type="InterPro" id="IPR035919">
    <property type="entry name" value="EAL_sf"/>
</dbReference>
<evidence type="ECO:0000256" key="3">
    <source>
        <dbReference type="ARBA" id="ARBA00022692"/>
    </source>
</evidence>
<dbReference type="PANTHER" id="PTHR33121:SF64">
    <property type="entry name" value="CYCLIC DI-GMP PHOSPHODIESTERASE PDEF"/>
    <property type="match status" value="1"/>
</dbReference>
<accession>A0A5R9LH54</accession>
<evidence type="ECO:0000256" key="4">
    <source>
        <dbReference type="ARBA" id="ARBA00022989"/>
    </source>
</evidence>
<dbReference type="EMBL" id="VCHQ01000015">
    <property type="protein sequence ID" value="TLV17536.1"/>
    <property type="molecule type" value="Genomic_DNA"/>
</dbReference>
<organism evidence="8 9">
    <name type="scientific">Klebsiella indica</name>
    <dbReference type="NCBI Taxonomy" id="2582917"/>
    <lineage>
        <taxon>Bacteria</taxon>
        <taxon>Pseudomonadati</taxon>
        <taxon>Pseudomonadota</taxon>
        <taxon>Gammaproteobacteria</taxon>
        <taxon>Enterobacterales</taxon>
        <taxon>Enterobacteriaceae</taxon>
        <taxon>Klebsiella/Raoultella group</taxon>
        <taxon>Klebsiella</taxon>
    </lineage>
</organism>
<reference evidence="8 9" key="1">
    <citation type="submission" date="2019-05" db="EMBL/GenBank/DDBJ databases">
        <title>Genome sequence of Klebsiella sp strain TOUT106.</title>
        <authorList>
            <person name="Rahi P."/>
            <person name="Chaudhari D."/>
        </authorList>
    </citation>
    <scope>NUCLEOTIDE SEQUENCE [LARGE SCALE GENOMIC DNA]</scope>
    <source>
        <strain evidence="8 9">TOUT106</strain>
    </source>
</reference>
<dbReference type="GO" id="GO:0071111">
    <property type="term" value="F:cyclic-guanylate-specific phosphodiesterase activity"/>
    <property type="evidence" value="ECO:0007669"/>
    <property type="project" value="InterPro"/>
</dbReference>
<keyword evidence="5 6" id="KW-0472">Membrane</keyword>
<evidence type="ECO:0000256" key="1">
    <source>
        <dbReference type="ARBA" id="ARBA00004651"/>
    </source>
</evidence>
<evidence type="ECO:0000313" key="9">
    <source>
        <dbReference type="Proteomes" id="UP000307430"/>
    </source>
</evidence>
<dbReference type="Gene3D" id="3.20.20.450">
    <property type="entry name" value="EAL domain"/>
    <property type="match status" value="1"/>
</dbReference>
<keyword evidence="2" id="KW-1003">Cell membrane</keyword>
<gene>
    <name evidence="8" type="ORF">FE839_12175</name>
</gene>
<dbReference type="InterPro" id="IPR050706">
    <property type="entry name" value="Cyclic-di-GMP_PDE-like"/>
</dbReference>
<dbReference type="PROSITE" id="PS50883">
    <property type="entry name" value="EAL"/>
    <property type="match status" value="1"/>
</dbReference>
<keyword evidence="4 6" id="KW-1133">Transmembrane helix</keyword>
<dbReference type="AlphaFoldDB" id="A0A5R9LH54"/>
<keyword evidence="3 6" id="KW-0812">Transmembrane</keyword>
<dbReference type="SMART" id="SM00052">
    <property type="entry name" value="EAL"/>
    <property type="match status" value="1"/>
</dbReference>
<comment type="caution">
    <text evidence="8">The sequence shown here is derived from an EMBL/GenBank/DDBJ whole genome shotgun (WGS) entry which is preliminary data.</text>
</comment>
<evidence type="ECO:0000313" key="8">
    <source>
        <dbReference type="EMBL" id="TLV17536.1"/>
    </source>
</evidence>
<feature type="transmembrane region" description="Helical" evidence="6">
    <location>
        <begin position="216"/>
        <end position="235"/>
    </location>
</feature>
<evidence type="ECO:0000259" key="7">
    <source>
        <dbReference type="PROSITE" id="PS50883"/>
    </source>
</evidence>